<accession>A0A3B6VMZ6</accession>
<feature type="coiled-coil region" evidence="1">
    <location>
        <begin position="41"/>
        <end position="68"/>
    </location>
</feature>
<reference evidence="4 5" key="1">
    <citation type="journal article" date="2013" name="Genome Announc.">
        <title>Complete Genome Sequence of the Porcine Strain Brachyspira pilosicoli P43/6/78(T.).</title>
        <authorList>
            <person name="Lin C."/>
            <person name="den Bakker H.C."/>
            <person name="Suzuki H."/>
            <person name="Lefebure T."/>
            <person name="Ponnala L."/>
            <person name="Sun Q."/>
            <person name="Stanhope M.J."/>
            <person name="Wiedmann M."/>
            <person name="Duhamel G.E."/>
        </authorList>
    </citation>
    <scope>NUCLEOTIDE SEQUENCE [LARGE SCALE GENOMIC DNA]</scope>
    <source>
        <strain evidence="4 5">P43/6/78</strain>
    </source>
</reference>
<dbReference type="Proteomes" id="UP000010793">
    <property type="component" value="Chromosome"/>
</dbReference>
<evidence type="ECO:0000313" key="5">
    <source>
        <dbReference type="Proteomes" id="UP000010793"/>
    </source>
</evidence>
<name>A0A3B6VMZ6_BRAPL</name>
<evidence type="ECO:0000313" key="4">
    <source>
        <dbReference type="EMBL" id="AGA67150.1"/>
    </source>
</evidence>
<feature type="transmembrane region" description="Helical" evidence="3">
    <location>
        <begin position="20"/>
        <end position="40"/>
    </location>
</feature>
<dbReference type="KEGG" id="bpip:BPP43_09840"/>
<keyword evidence="1" id="KW-0175">Coiled coil</keyword>
<keyword evidence="5" id="KW-1185">Reference proteome</keyword>
<sequence length="305" mass="34616">MKDFLGKLKTIIVKKKDTIFAVIVSFILHIFVLSLVNTYIMESLFAYNDKLEKLLEEEKNKKDDYMFLVETPDVEEEENNEDTPFASDKSLVSRGQIDVKPSKVFSDASVFSFLGDGANSPIVERRDNINPNNNNNLQKQKDLGNDISREDVVPYKPKNPGLKGDTKIPASFEDGADRAVVLSSETGSIQLGTKAQEYFWYFYTLVGSIRDSWYLTIPNQAHFLGLLRSDEVEVLISIDLDGNIIFEKFLSNSKLGQSSLDNSCSKAIEYAKKLKPPPQGLVRDYAENGKIYIPFKFIYQNFSRE</sequence>
<protein>
    <submittedName>
        <fullName evidence="4">Uncharacterized protein</fullName>
    </submittedName>
</protein>
<keyword evidence="3" id="KW-0472">Membrane</keyword>
<dbReference type="RefSeq" id="WP_014933922.1">
    <property type="nucleotide sequence ID" value="NC_019908.1"/>
</dbReference>
<proteinExistence type="predicted"/>
<keyword evidence="3" id="KW-0812">Transmembrane</keyword>
<dbReference type="AlphaFoldDB" id="A0A3B6VMZ6"/>
<organism evidence="4 5">
    <name type="scientific">Brachyspira pilosicoli P43/6/78</name>
    <dbReference type="NCBI Taxonomy" id="1042417"/>
    <lineage>
        <taxon>Bacteria</taxon>
        <taxon>Pseudomonadati</taxon>
        <taxon>Spirochaetota</taxon>
        <taxon>Spirochaetia</taxon>
        <taxon>Brachyspirales</taxon>
        <taxon>Brachyspiraceae</taxon>
        <taxon>Brachyspira</taxon>
    </lineage>
</organism>
<evidence type="ECO:0000256" key="3">
    <source>
        <dbReference type="SAM" id="Phobius"/>
    </source>
</evidence>
<evidence type="ECO:0000256" key="2">
    <source>
        <dbReference type="SAM" id="MobiDB-lite"/>
    </source>
</evidence>
<evidence type="ECO:0000256" key="1">
    <source>
        <dbReference type="SAM" id="Coils"/>
    </source>
</evidence>
<keyword evidence="3" id="KW-1133">Transmembrane helix</keyword>
<dbReference type="EMBL" id="CP002873">
    <property type="protein sequence ID" value="AGA67150.1"/>
    <property type="molecule type" value="Genomic_DNA"/>
</dbReference>
<gene>
    <name evidence="4" type="ORF">BPP43_09840</name>
</gene>
<feature type="region of interest" description="Disordered" evidence="2">
    <location>
        <begin position="124"/>
        <end position="146"/>
    </location>
</feature>